<comment type="caution">
    <text evidence="2">The sequence shown here is derived from an EMBL/GenBank/DDBJ whole genome shotgun (WGS) entry which is preliminary data.</text>
</comment>
<dbReference type="GO" id="GO:0016787">
    <property type="term" value="F:hydrolase activity"/>
    <property type="evidence" value="ECO:0007669"/>
    <property type="project" value="UniProtKB-KW"/>
</dbReference>
<dbReference type="PANTHER" id="PTHR43194:SF2">
    <property type="entry name" value="PEROXISOMAL MEMBRANE PROTEIN LPX1"/>
    <property type="match status" value="1"/>
</dbReference>
<keyword evidence="3" id="KW-1185">Reference proteome</keyword>
<evidence type="ECO:0000313" key="3">
    <source>
        <dbReference type="Proteomes" id="UP000629365"/>
    </source>
</evidence>
<dbReference type="EMBL" id="BMCM01000001">
    <property type="protein sequence ID" value="GGD66767.1"/>
    <property type="molecule type" value="Genomic_DNA"/>
</dbReference>
<dbReference type="Gene3D" id="3.40.50.1820">
    <property type="entry name" value="alpha/beta hydrolase"/>
    <property type="match status" value="1"/>
</dbReference>
<dbReference type="InterPro" id="IPR050228">
    <property type="entry name" value="Carboxylesterase_BioH"/>
</dbReference>
<gene>
    <name evidence="2" type="ORF">GCM10007269_07440</name>
</gene>
<feature type="domain" description="AB hydrolase-1" evidence="1">
    <location>
        <begin position="36"/>
        <end position="152"/>
    </location>
</feature>
<proteinExistence type="predicted"/>
<accession>A0ABQ1RG24</accession>
<dbReference type="Proteomes" id="UP000629365">
    <property type="component" value="Unassembled WGS sequence"/>
</dbReference>
<dbReference type="Pfam" id="PF00561">
    <property type="entry name" value="Abhydrolase_1"/>
    <property type="match status" value="1"/>
</dbReference>
<dbReference type="InterPro" id="IPR000073">
    <property type="entry name" value="AB_hydrolase_1"/>
</dbReference>
<keyword evidence="2" id="KW-0378">Hydrolase</keyword>
<dbReference type="InterPro" id="IPR029058">
    <property type="entry name" value="AB_hydrolase_fold"/>
</dbReference>
<evidence type="ECO:0000313" key="2">
    <source>
        <dbReference type="EMBL" id="GGD66767.1"/>
    </source>
</evidence>
<dbReference type="PRINTS" id="PR00111">
    <property type="entry name" value="ABHYDROLASE"/>
</dbReference>
<dbReference type="PANTHER" id="PTHR43194">
    <property type="entry name" value="HYDROLASE ALPHA/BETA FOLD FAMILY"/>
    <property type="match status" value="1"/>
</dbReference>
<name>A0ABQ1RG24_9MICO</name>
<organism evidence="2 3">
    <name type="scientific">Microbacterium murale</name>
    <dbReference type="NCBI Taxonomy" id="1081040"/>
    <lineage>
        <taxon>Bacteria</taxon>
        <taxon>Bacillati</taxon>
        <taxon>Actinomycetota</taxon>
        <taxon>Actinomycetes</taxon>
        <taxon>Micrococcales</taxon>
        <taxon>Microbacteriaceae</taxon>
        <taxon>Microbacterium</taxon>
    </lineage>
</organism>
<sequence length="268" mass="29105">MAAPLAELTRMPNPQLVYAADGTRLATYTWGDIDAPVVVIVHGFASNARDNWVLTGWVRDLTQAGYRVLALDQRGHGASDKPHEASAYAIRTLATDVETVMDVYLVEEAVYVGYSLGARVGWEVVRDLPQRISRAVLGGVPDGIPLERLDVDQVRAYVDHGEPVQDQTTKNYIALTERVAGNDLNSLLALAEGMRQTRTVDPDPSNAPTRPILFATGSKDAIIEGSRALADAAPHGRFFEIPERNHFNAPGSRAFKDAALAFLGEADD</sequence>
<reference evidence="3" key="1">
    <citation type="journal article" date="2019" name="Int. J. Syst. Evol. Microbiol.">
        <title>The Global Catalogue of Microorganisms (GCM) 10K type strain sequencing project: providing services to taxonomists for standard genome sequencing and annotation.</title>
        <authorList>
            <consortium name="The Broad Institute Genomics Platform"/>
            <consortium name="The Broad Institute Genome Sequencing Center for Infectious Disease"/>
            <person name="Wu L."/>
            <person name="Ma J."/>
        </authorList>
    </citation>
    <scope>NUCLEOTIDE SEQUENCE [LARGE SCALE GENOMIC DNA]</scope>
    <source>
        <strain evidence="3">CCM 7640</strain>
    </source>
</reference>
<dbReference type="RefSeq" id="WP_188435218.1">
    <property type="nucleotide sequence ID" value="NZ_BMCM01000001.1"/>
</dbReference>
<protein>
    <submittedName>
        <fullName evidence="2">Hydrolase</fullName>
    </submittedName>
</protein>
<dbReference type="SUPFAM" id="SSF53474">
    <property type="entry name" value="alpha/beta-Hydrolases"/>
    <property type="match status" value="1"/>
</dbReference>
<evidence type="ECO:0000259" key="1">
    <source>
        <dbReference type="Pfam" id="PF00561"/>
    </source>
</evidence>